<keyword evidence="5" id="KW-0547">Nucleotide-binding</keyword>
<dbReference type="InterPro" id="IPR011545">
    <property type="entry name" value="DEAD/DEAH_box_helicase_dom"/>
</dbReference>
<dbReference type="Pfam" id="PF14493">
    <property type="entry name" value="HTH_40"/>
    <property type="match status" value="1"/>
</dbReference>
<keyword evidence="10" id="KW-0067">ATP-binding</keyword>
<dbReference type="InterPro" id="IPR004589">
    <property type="entry name" value="DNA_helicase_ATP-dep_RecQ"/>
</dbReference>
<dbReference type="GO" id="GO:0009432">
    <property type="term" value="P:SOS response"/>
    <property type="evidence" value="ECO:0007669"/>
    <property type="project" value="UniProtKB-UniRule"/>
</dbReference>
<dbReference type="RefSeq" id="WP_009850100.1">
    <property type="nucleotide sequence ID" value="NZ_DS022294.1"/>
</dbReference>
<evidence type="ECO:0000259" key="17">
    <source>
        <dbReference type="PROSITE" id="PS50967"/>
    </source>
</evidence>
<dbReference type="EMBL" id="AATS01000023">
    <property type="protein sequence ID" value="EAU53464.1"/>
    <property type="molecule type" value="Genomic_DNA"/>
</dbReference>
<dbReference type="GO" id="GO:0003677">
    <property type="term" value="F:DNA binding"/>
    <property type="evidence" value="ECO:0007669"/>
    <property type="project" value="UniProtKB-KW"/>
</dbReference>
<dbReference type="NCBIfam" id="TIGR01389">
    <property type="entry name" value="recQ"/>
    <property type="match status" value="1"/>
</dbReference>
<keyword evidence="8 20" id="KW-0347">Helicase</keyword>
<dbReference type="SUPFAM" id="SSF47819">
    <property type="entry name" value="HRDC-like"/>
    <property type="match status" value="1"/>
</dbReference>
<dbReference type="SUPFAM" id="SSF52540">
    <property type="entry name" value="P-loop containing nucleoside triphosphate hydrolases"/>
    <property type="match status" value="1"/>
</dbReference>
<protein>
    <recommendedName>
        <fullName evidence="16">DNA helicase RecQ</fullName>
        <ecNumber evidence="16">5.6.2.4</ecNumber>
    </recommendedName>
</protein>
<keyword evidence="11" id="KW-0238">DNA-binding</keyword>
<dbReference type="PANTHER" id="PTHR13710:SF105">
    <property type="entry name" value="ATP-DEPENDENT DNA HELICASE Q1"/>
    <property type="match status" value="1"/>
</dbReference>
<dbReference type="PROSITE" id="PS51192">
    <property type="entry name" value="HELICASE_ATP_BIND_1"/>
    <property type="match status" value="1"/>
</dbReference>
<comment type="catalytic activity">
    <reaction evidence="15">
        <text>Couples ATP hydrolysis with the unwinding of duplex DNA by translocating in the 3'-5' direction.</text>
        <dbReference type="EC" id="5.6.2.4"/>
    </reaction>
</comment>
<keyword evidence="9" id="KW-0862">Zinc</keyword>
<evidence type="ECO:0000256" key="8">
    <source>
        <dbReference type="ARBA" id="ARBA00022806"/>
    </source>
</evidence>
<evidence type="ECO:0000256" key="9">
    <source>
        <dbReference type="ARBA" id="ARBA00022833"/>
    </source>
</evidence>
<dbReference type="CDD" id="cd18794">
    <property type="entry name" value="SF2_C_RecQ"/>
    <property type="match status" value="1"/>
</dbReference>
<dbReference type="HOGENOM" id="CLU_001103_14_3_0"/>
<evidence type="ECO:0000313" key="21">
    <source>
        <dbReference type="Proteomes" id="UP000005297"/>
    </source>
</evidence>
<dbReference type="GO" id="GO:0005737">
    <property type="term" value="C:cytoplasm"/>
    <property type="evidence" value="ECO:0007669"/>
    <property type="project" value="TreeGrafter"/>
</dbReference>
<comment type="cofactor">
    <cofactor evidence="1">
        <name>Mg(2+)</name>
        <dbReference type="ChEBI" id="CHEBI:18420"/>
    </cofactor>
</comment>
<evidence type="ECO:0000256" key="7">
    <source>
        <dbReference type="ARBA" id="ARBA00022801"/>
    </source>
</evidence>
<dbReference type="InterPro" id="IPR006293">
    <property type="entry name" value="DNA_helicase_ATP-dep_RecQ_bac"/>
</dbReference>
<keyword evidence="6" id="KW-0227">DNA damage</keyword>
<evidence type="ECO:0000259" key="19">
    <source>
        <dbReference type="PROSITE" id="PS51194"/>
    </source>
</evidence>
<evidence type="ECO:0000256" key="14">
    <source>
        <dbReference type="ARBA" id="ARBA00023235"/>
    </source>
</evidence>
<dbReference type="Gene3D" id="3.40.50.300">
    <property type="entry name" value="P-loop containing nucleotide triphosphate hydrolases"/>
    <property type="match status" value="2"/>
</dbReference>
<dbReference type="Pfam" id="PF09382">
    <property type="entry name" value="RQC"/>
    <property type="match status" value="1"/>
</dbReference>
<dbReference type="CDD" id="cd17920">
    <property type="entry name" value="DEXHc_RecQ"/>
    <property type="match status" value="1"/>
</dbReference>
<dbReference type="PROSITE" id="PS50967">
    <property type="entry name" value="HRDC"/>
    <property type="match status" value="1"/>
</dbReference>
<dbReference type="FunCoup" id="Q0EW04">
    <property type="interactions" value="350"/>
</dbReference>
<keyword evidence="7" id="KW-0378">Hydrolase</keyword>
<keyword evidence="12" id="KW-0233">DNA recombination</keyword>
<dbReference type="GO" id="GO:0046872">
    <property type="term" value="F:metal ion binding"/>
    <property type="evidence" value="ECO:0007669"/>
    <property type="project" value="UniProtKB-KW"/>
</dbReference>
<dbReference type="InterPro" id="IPR036388">
    <property type="entry name" value="WH-like_DNA-bd_sf"/>
</dbReference>
<accession>Q0EW04</accession>
<dbReference type="NCBIfam" id="TIGR00614">
    <property type="entry name" value="recQ_fam"/>
    <property type="match status" value="1"/>
</dbReference>
<evidence type="ECO:0000256" key="2">
    <source>
        <dbReference type="ARBA" id="ARBA00001947"/>
    </source>
</evidence>
<dbReference type="SMART" id="SM00341">
    <property type="entry name" value="HRDC"/>
    <property type="match status" value="1"/>
</dbReference>
<dbReference type="GO" id="GO:0006260">
    <property type="term" value="P:DNA replication"/>
    <property type="evidence" value="ECO:0007669"/>
    <property type="project" value="InterPro"/>
</dbReference>
<dbReference type="FunFam" id="3.40.50.300:FF:000156">
    <property type="entry name" value="ATP-dependent DNA helicase recQ"/>
    <property type="match status" value="1"/>
</dbReference>
<dbReference type="InterPro" id="IPR010997">
    <property type="entry name" value="HRDC-like_sf"/>
</dbReference>
<dbReference type="Proteomes" id="UP000005297">
    <property type="component" value="Unassembled WGS sequence"/>
</dbReference>
<dbReference type="GO" id="GO:0006281">
    <property type="term" value="P:DNA repair"/>
    <property type="evidence" value="ECO:0007669"/>
    <property type="project" value="UniProtKB-KW"/>
</dbReference>
<dbReference type="GO" id="GO:0043138">
    <property type="term" value="F:3'-5' DNA helicase activity"/>
    <property type="evidence" value="ECO:0007669"/>
    <property type="project" value="UniProtKB-EC"/>
</dbReference>
<dbReference type="GO" id="GO:0009378">
    <property type="term" value="F:four-way junction helicase activity"/>
    <property type="evidence" value="ECO:0007669"/>
    <property type="project" value="TreeGrafter"/>
</dbReference>
<feature type="domain" description="HRDC" evidence="17">
    <location>
        <begin position="525"/>
        <end position="605"/>
    </location>
</feature>
<dbReference type="AlphaFoldDB" id="Q0EW04"/>
<evidence type="ECO:0000256" key="15">
    <source>
        <dbReference type="ARBA" id="ARBA00034617"/>
    </source>
</evidence>
<dbReference type="InterPro" id="IPR002121">
    <property type="entry name" value="HRDC_dom"/>
</dbReference>
<dbReference type="Pfam" id="PF00270">
    <property type="entry name" value="DEAD"/>
    <property type="match status" value="1"/>
</dbReference>
<dbReference type="FunFam" id="3.40.50.300:FF:000296">
    <property type="entry name" value="ATP-dependent DNA helicase RecQ"/>
    <property type="match status" value="1"/>
</dbReference>
<keyword evidence="14" id="KW-0413">Isomerase</keyword>
<feature type="domain" description="Helicase C-terminal" evidence="19">
    <location>
        <begin position="225"/>
        <end position="370"/>
    </location>
</feature>
<dbReference type="GO" id="GO:0006310">
    <property type="term" value="P:DNA recombination"/>
    <property type="evidence" value="ECO:0007669"/>
    <property type="project" value="UniProtKB-UniRule"/>
</dbReference>
<keyword evidence="4" id="KW-0479">Metal-binding</keyword>
<evidence type="ECO:0000256" key="4">
    <source>
        <dbReference type="ARBA" id="ARBA00022723"/>
    </source>
</evidence>
<evidence type="ECO:0000256" key="1">
    <source>
        <dbReference type="ARBA" id="ARBA00001946"/>
    </source>
</evidence>
<evidence type="ECO:0000256" key="10">
    <source>
        <dbReference type="ARBA" id="ARBA00022840"/>
    </source>
</evidence>
<dbReference type="InterPro" id="IPR018982">
    <property type="entry name" value="RQC_domain"/>
</dbReference>
<dbReference type="EC" id="5.6.2.4" evidence="16"/>
<dbReference type="SMART" id="SM00487">
    <property type="entry name" value="DEXDc"/>
    <property type="match status" value="1"/>
</dbReference>
<dbReference type="GO" id="GO:0016787">
    <property type="term" value="F:hydrolase activity"/>
    <property type="evidence" value="ECO:0007669"/>
    <property type="project" value="UniProtKB-KW"/>
</dbReference>
<evidence type="ECO:0000256" key="6">
    <source>
        <dbReference type="ARBA" id="ARBA00022763"/>
    </source>
</evidence>
<organism evidence="20 21">
    <name type="scientific">Mariprofundus ferrooxydans PV-1</name>
    <dbReference type="NCBI Taxonomy" id="314345"/>
    <lineage>
        <taxon>Bacteria</taxon>
        <taxon>Pseudomonadati</taxon>
        <taxon>Pseudomonadota</taxon>
        <taxon>Candidatius Mariprofundia</taxon>
        <taxon>Mariprofundales</taxon>
        <taxon>Mariprofundaceae</taxon>
        <taxon>Mariprofundus</taxon>
    </lineage>
</organism>
<dbReference type="GO" id="GO:0005524">
    <property type="term" value="F:ATP binding"/>
    <property type="evidence" value="ECO:0007669"/>
    <property type="project" value="UniProtKB-KW"/>
</dbReference>
<comment type="caution">
    <text evidence="20">The sequence shown here is derived from an EMBL/GenBank/DDBJ whole genome shotgun (WGS) entry which is preliminary data.</text>
</comment>
<evidence type="ECO:0000256" key="3">
    <source>
        <dbReference type="ARBA" id="ARBA00005446"/>
    </source>
</evidence>
<evidence type="ECO:0000256" key="11">
    <source>
        <dbReference type="ARBA" id="ARBA00023125"/>
    </source>
</evidence>
<dbReference type="PANTHER" id="PTHR13710">
    <property type="entry name" value="DNA HELICASE RECQ FAMILY MEMBER"/>
    <property type="match status" value="1"/>
</dbReference>
<evidence type="ECO:0000259" key="18">
    <source>
        <dbReference type="PROSITE" id="PS51192"/>
    </source>
</evidence>
<dbReference type="InParanoid" id="Q0EW04"/>
<name>Q0EW04_9PROT</name>
<dbReference type="eggNOG" id="COG0514">
    <property type="taxonomic scope" value="Bacteria"/>
</dbReference>
<dbReference type="SMART" id="SM00956">
    <property type="entry name" value="RQC"/>
    <property type="match status" value="1"/>
</dbReference>
<proteinExistence type="inferred from homology"/>
<dbReference type="Pfam" id="PF00271">
    <property type="entry name" value="Helicase_C"/>
    <property type="match status" value="1"/>
</dbReference>
<comment type="cofactor">
    <cofactor evidence="2">
        <name>Zn(2+)</name>
        <dbReference type="ChEBI" id="CHEBI:29105"/>
    </cofactor>
</comment>
<evidence type="ECO:0000256" key="5">
    <source>
        <dbReference type="ARBA" id="ARBA00022741"/>
    </source>
</evidence>
<evidence type="ECO:0000256" key="13">
    <source>
        <dbReference type="ARBA" id="ARBA00023204"/>
    </source>
</evidence>
<dbReference type="InterPro" id="IPR036390">
    <property type="entry name" value="WH_DNA-bd_sf"/>
</dbReference>
<dbReference type="Pfam" id="PF00570">
    <property type="entry name" value="HRDC"/>
    <property type="match status" value="1"/>
</dbReference>
<evidence type="ECO:0000256" key="12">
    <source>
        <dbReference type="ARBA" id="ARBA00023172"/>
    </source>
</evidence>
<dbReference type="InterPro" id="IPR044876">
    <property type="entry name" value="HRDC_dom_sf"/>
</dbReference>
<gene>
    <name evidence="20" type="ORF">SPV1_12977</name>
</gene>
<dbReference type="SMART" id="SM00490">
    <property type="entry name" value="HELICc"/>
    <property type="match status" value="1"/>
</dbReference>
<comment type="similarity">
    <text evidence="3">Belongs to the helicase family. RecQ subfamily.</text>
</comment>
<dbReference type="GO" id="GO:0030894">
    <property type="term" value="C:replisome"/>
    <property type="evidence" value="ECO:0007669"/>
    <property type="project" value="TreeGrafter"/>
</dbReference>
<evidence type="ECO:0000256" key="16">
    <source>
        <dbReference type="NCBIfam" id="TIGR01389"/>
    </source>
</evidence>
<dbReference type="STRING" id="314344.AL013_10025"/>
<dbReference type="Pfam" id="PF16124">
    <property type="entry name" value="RecQ_Zn_bind"/>
    <property type="match status" value="1"/>
</dbReference>
<dbReference type="Gene3D" id="1.10.10.10">
    <property type="entry name" value="Winged helix-like DNA-binding domain superfamily/Winged helix DNA-binding domain"/>
    <property type="match status" value="1"/>
</dbReference>
<feature type="domain" description="Helicase ATP-binding" evidence="18">
    <location>
        <begin position="33"/>
        <end position="201"/>
    </location>
</feature>
<reference evidence="20 21" key="1">
    <citation type="submission" date="2006-09" db="EMBL/GenBank/DDBJ databases">
        <authorList>
            <person name="Emerson D."/>
            <person name="Ferriera S."/>
            <person name="Johnson J."/>
            <person name="Kravitz S."/>
            <person name="Halpern A."/>
            <person name="Remington K."/>
            <person name="Beeson K."/>
            <person name="Tran B."/>
            <person name="Rogers Y.-H."/>
            <person name="Friedman R."/>
            <person name="Venter J.C."/>
        </authorList>
    </citation>
    <scope>NUCLEOTIDE SEQUENCE [LARGE SCALE GENOMIC DNA]</scope>
    <source>
        <strain evidence="20 21">PV-1</strain>
    </source>
</reference>
<dbReference type="InterPro" id="IPR001650">
    <property type="entry name" value="Helicase_C-like"/>
</dbReference>
<keyword evidence="13" id="KW-0234">DNA repair</keyword>
<dbReference type="PROSITE" id="PS51194">
    <property type="entry name" value="HELICASE_CTER"/>
    <property type="match status" value="1"/>
</dbReference>
<dbReference type="InterPro" id="IPR029491">
    <property type="entry name" value="Helicase_HTH"/>
</dbReference>
<sequence>MNMATKKMKEQARKVLKDIFGYDMFRPMQEEIICNLLDGKDAFVLMPTGGGKSICYQIPAIMREGTGIVVSPLISLMKDQVDALTACGVKAAYYNSSLKAAEAKDVLERFEAGELDLLYVAPERLLSKSFLTKLEKLKLSMFAIDEAHCVSQWGHDFRPEYVRLGELREIFPDVPMLALTATADEHTREDISDRLQLGKAKRFVASFDRPNIRYLVAEKRQPLTQILQFLDGWPNASGVIYCLSRKRVEDLAVNLQRHGIRAAAYHAGIPGRSRERVQDDFLRDRVKVIVATIAFGMGVDKPNVRFVIHHDLPKSIESYYQETGRAGRDGLESEALMLYGSGDVNLVRRLIENVDNIDQRRVEVHKLNSMVAFSEALTCRRRVLLGYFGESLDEPCGNCDICLDPPATYDATEYAEVALQCVRELKGDYGMGYIVDILRGSNNARIRENKHDKLKTHGAGDDLNADEWTSLLRQLVHHGYFVQDVSRRAAMLPTKKAERIGVAGEPIVLAKYQPGFRRHLKRLGAVRDEPLFKKLVSLREEIAEREDLPPHVVFSDVSLTEMAQRKPASEEELRGISGVGEHKLEAFGEAFIEEISKHVEVSGNKTTQTDGKEIPMLIAKGPGLNETQSYTLGQQRKGMSLAEIAAEQSVSESTILKHFVAIIRAGQYIDVPALIGKDFDTIMAELDDADPYASLSEVKRDLSVDLDNDMFRLVLAWREGIGVA</sequence>
<dbReference type="InterPro" id="IPR027417">
    <property type="entry name" value="P-loop_NTPase"/>
</dbReference>
<evidence type="ECO:0000313" key="20">
    <source>
        <dbReference type="EMBL" id="EAU53464.1"/>
    </source>
</evidence>
<dbReference type="Gene3D" id="1.10.150.80">
    <property type="entry name" value="HRDC domain"/>
    <property type="match status" value="1"/>
</dbReference>
<dbReference type="SUPFAM" id="SSF46785">
    <property type="entry name" value="Winged helix' DNA-binding domain"/>
    <property type="match status" value="1"/>
</dbReference>
<dbReference type="InterPro" id="IPR014001">
    <property type="entry name" value="Helicase_ATP-bd"/>
</dbReference>
<dbReference type="OrthoDB" id="9760034at2"/>
<keyword evidence="21" id="KW-1185">Reference proteome</keyword>
<dbReference type="GO" id="GO:0043590">
    <property type="term" value="C:bacterial nucleoid"/>
    <property type="evidence" value="ECO:0007669"/>
    <property type="project" value="TreeGrafter"/>
</dbReference>
<dbReference type="InterPro" id="IPR032284">
    <property type="entry name" value="RecQ_Zn-bd"/>
</dbReference>